<dbReference type="Proteomes" id="UP000784294">
    <property type="component" value="Unassembled WGS sequence"/>
</dbReference>
<organism evidence="2 3">
    <name type="scientific">Protopolystoma xenopodis</name>
    <dbReference type="NCBI Taxonomy" id="117903"/>
    <lineage>
        <taxon>Eukaryota</taxon>
        <taxon>Metazoa</taxon>
        <taxon>Spiralia</taxon>
        <taxon>Lophotrochozoa</taxon>
        <taxon>Platyhelminthes</taxon>
        <taxon>Monogenea</taxon>
        <taxon>Polyopisthocotylea</taxon>
        <taxon>Polystomatidea</taxon>
        <taxon>Polystomatidae</taxon>
        <taxon>Protopolystoma</taxon>
    </lineage>
</organism>
<evidence type="ECO:0000313" key="3">
    <source>
        <dbReference type="Proteomes" id="UP000784294"/>
    </source>
</evidence>
<feature type="region of interest" description="Disordered" evidence="1">
    <location>
        <begin position="105"/>
        <end position="126"/>
    </location>
</feature>
<name>A0A3S5ART6_9PLAT</name>
<evidence type="ECO:0000256" key="1">
    <source>
        <dbReference type="SAM" id="MobiDB-lite"/>
    </source>
</evidence>
<comment type="caution">
    <text evidence="2">The sequence shown here is derived from an EMBL/GenBank/DDBJ whole genome shotgun (WGS) entry which is preliminary data.</text>
</comment>
<reference evidence="2" key="1">
    <citation type="submission" date="2018-11" db="EMBL/GenBank/DDBJ databases">
        <authorList>
            <consortium name="Pathogen Informatics"/>
        </authorList>
    </citation>
    <scope>NUCLEOTIDE SEQUENCE</scope>
</reference>
<proteinExistence type="predicted"/>
<sequence length="139" mass="15621">MSDRRFTVHGDFPKLKIVEMIHNPTLRKRTMSGLVCKVDLIATSITINATPEPKNAPVTPQEASSKFPRRACKDEALIRIQNLKYDYDFVRPTPAKSVSRRITSMPMSLPPRRSVQQTPSGPNKDILASPSNCIILTLY</sequence>
<dbReference type="AlphaFoldDB" id="A0A3S5ART6"/>
<dbReference type="EMBL" id="CAAALY010062636">
    <property type="protein sequence ID" value="VEL23566.1"/>
    <property type="molecule type" value="Genomic_DNA"/>
</dbReference>
<gene>
    <name evidence="2" type="ORF">PXEA_LOCUS17006</name>
</gene>
<keyword evidence="3" id="KW-1185">Reference proteome</keyword>
<evidence type="ECO:0000313" key="2">
    <source>
        <dbReference type="EMBL" id="VEL23566.1"/>
    </source>
</evidence>
<accession>A0A3S5ART6</accession>
<protein>
    <submittedName>
        <fullName evidence="2">Uncharacterized protein</fullName>
    </submittedName>
</protein>